<dbReference type="RefSeq" id="XP_062712402.1">
    <property type="nucleotide sequence ID" value="XM_062856418.1"/>
</dbReference>
<feature type="region of interest" description="Disordered" evidence="8">
    <location>
        <begin position="1066"/>
        <end position="1086"/>
    </location>
</feature>
<evidence type="ECO:0000313" key="11">
    <source>
        <dbReference type="Proteomes" id="UP000069940"/>
    </source>
</evidence>
<dbReference type="Pfam" id="PF00250">
    <property type="entry name" value="Forkhead"/>
    <property type="match status" value="1"/>
</dbReference>
<evidence type="ECO:0000256" key="5">
    <source>
        <dbReference type="ARBA" id="ARBA00023163"/>
    </source>
</evidence>
<feature type="compositionally biased region" description="Basic and acidic residues" evidence="8">
    <location>
        <begin position="1"/>
        <end position="12"/>
    </location>
</feature>
<dbReference type="PANTHER" id="PTHR13962:SF22">
    <property type="entry name" value="FORKHEAD BOX PROTEIN N3-LIKE PROTEIN"/>
    <property type="match status" value="1"/>
</dbReference>
<dbReference type="InterPro" id="IPR047119">
    <property type="entry name" value="FOXN2/3-like"/>
</dbReference>
<feature type="compositionally biased region" description="Polar residues" evidence="8">
    <location>
        <begin position="527"/>
        <end position="546"/>
    </location>
</feature>
<dbReference type="PROSITE" id="PS50039">
    <property type="entry name" value="FORK_HEAD_3"/>
    <property type="match status" value="1"/>
</dbReference>
<feature type="compositionally biased region" description="Basic residues" evidence="8">
    <location>
        <begin position="327"/>
        <end position="339"/>
    </location>
</feature>
<evidence type="ECO:0000256" key="2">
    <source>
        <dbReference type="ARBA" id="ARBA00022473"/>
    </source>
</evidence>
<keyword evidence="11" id="KW-1185">Reference proteome</keyword>
<feature type="region of interest" description="Disordered" evidence="8">
    <location>
        <begin position="843"/>
        <end position="927"/>
    </location>
</feature>
<dbReference type="EnsemblMetazoa" id="AALFPA23_024595.R36661">
    <property type="protein sequence ID" value="AALFPA23_024595.P36661"/>
    <property type="gene ID" value="AALFPA23_024595"/>
</dbReference>
<feature type="region of interest" description="Disordered" evidence="8">
    <location>
        <begin position="309"/>
        <end position="347"/>
    </location>
</feature>
<dbReference type="PROSITE" id="PS00658">
    <property type="entry name" value="FORK_HEAD_2"/>
    <property type="match status" value="1"/>
</dbReference>
<feature type="compositionally biased region" description="Low complexity" evidence="8">
    <location>
        <begin position="1156"/>
        <end position="1169"/>
    </location>
</feature>
<feature type="domain" description="Fork-head" evidence="9">
    <location>
        <begin position="690"/>
        <end position="775"/>
    </location>
</feature>
<dbReference type="InterPro" id="IPR036388">
    <property type="entry name" value="WH-like_DNA-bd_sf"/>
</dbReference>
<dbReference type="SMART" id="SM00339">
    <property type="entry name" value="FH"/>
    <property type="match status" value="1"/>
</dbReference>
<dbReference type="EnsemblMetazoa" id="AALFPA23_024595.R36658">
    <property type="protein sequence ID" value="AALFPA23_024595.P36658"/>
    <property type="gene ID" value="AALFPA23_024595"/>
</dbReference>
<keyword evidence="2" id="KW-0217">Developmental protein</keyword>
<keyword evidence="4 7" id="KW-0238">DNA-binding</keyword>
<dbReference type="SUPFAM" id="SSF46785">
    <property type="entry name" value="Winged helix' DNA-binding domain"/>
    <property type="match status" value="1"/>
</dbReference>
<dbReference type="RefSeq" id="XP_029722111.2">
    <property type="nucleotide sequence ID" value="XM_029866251.2"/>
</dbReference>
<name>A0ABM2A5A1_AEDAL</name>
<feature type="compositionally biased region" description="Low complexity" evidence="8">
    <location>
        <begin position="426"/>
        <end position="440"/>
    </location>
</feature>
<feature type="compositionally biased region" description="Polar residues" evidence="8">
    <location>
        <begin position="981"/>
        <end position="993"/>
    </location>
</feature>
<dbReference type="InterPro" id="IPR036390">
    <property type="entry name" value="WH_DNA-bd_sf"/>
</dbReference>
<feature type="compositionally biased region" description="Gly residues" evidence="8">
    <location>
        <begin position="14"/>
        <end position="23"/>
    </location>
</feature>
<feature type="region of interest" description="Disordered" evidence="8">
    <location>
        <begin position="592"/>
        <end position="680"/>
    </location>
</feature>
<dbReference type="PANTHER" id="PTHR13962">
    <property type="entry name" value="FORKHEAD BOX PROTEIN N3-LIKE PROTEIN-RELATED"/>
    <property type="match status" value="1"/>
</dbReference>
<dbReference type="RefSeq" id="XP_062712401.1">
    <property type="nucleotide sequence ID" value="XM_062856417.1"/>
</dbReference>
<dbReference type="Gene3D" id="1.10.10.10">
    <property type="entry name" value="Winged helix-like DNA-binding domain superfamily/Winged helix DNA-binding domain"/>
    <property type="match status" value="1"/>
</dbReference>
<feature type="region of interest" description="Disordered" evidence="8">
    <location>
        <begin position="787"/>
        <end position="822"/>
    </location>
</feature>
<dbReference type="Proteomes" id="UP000069940">
    <property type="component" value="Unassembled WGS sequence"/>
</dbReference>
<reference evidence="11" key="1">
    <citation type="journal article" date="2015" name="Proc. Natl. Acad. Sci. U.S.A.">
        <title>Genome sequence of the Asian Tiger mosquito, Aedes albopictus, reveals insights into its biology, genetics, and evolution.</title>
        <authorList>
            <person name="Chen X.G."/>
            <person name="Jiang X."/>
            <person name="Gu J."/>
            <person name="Xu M."/>
            <person name="Wu Y."/>
            <person name="Deng Y."/>
            <person name="Zhang C."/>
            <person name="Bonizzoni M."/>
            <person name="Dermauw W."/>
            <person name="Vontas J."/>
            <person name="Armbruster P."/>
            <person name="Huang X."/>
            <person name="Yang Y."/>
            <person name="Zhang H."/>
            <person name="He W."/>
            <person name="Peng H."/>
            <person name="Liu Y."/>
            <person name="Wu K."/>
            <person name="Chen J."/>
            <person name="Lirakis M."/>
            <person name="Topalis P."/>
            <person name="Van Leeuwen T."/>
            <person name="Hall A.B."/>
            <person name="Jiang X."/>
            <person name="Thorpe C."/>
            <person name="Mueller R.L."/>
            <person name="Sun C."/>
            <person name="Waterhouse R.M."/>
            <person name="Yan G."/>
            <person name="Tu Z.J."/>
            <person name="Fang X."/>
            <person name="James A.A."/>
        </authorList>
    </citation>
    <scope>NUCLEOTIDE SEQUENCE [LARGE SCALE GENOMIC DNA]</scope>
    <source>
        <strain evidence="11">Foshan</strain>
    </source>
</reference>
<keyword evidence="5" id="KW-0804">Transcription</keyword>
<evidence type="ECO:0000259" key="9">
    <source>
        <dbReference type="PROSITE" id="PS50039"/>
    </source>
</evidence>
<proteinExistence type="predicted"/>
<feature type="compositionally biased region" description="Low complexity" evidence="8">
    <location>
        <begin position="797"/>
        <end position="822"/>
    </location>
</feature>
<feature type="compositionally biased region" description="Pro residues" evidence="8">
    <location>
        <begin position="904"/>
        <end position="916"/>
    </location>
</feature>
<feature type="region of interest" description="Disordered" evidence="8">
    <location>
        <begin position="1103"/>
        <end position="1127"/>
    </location>
</feature>
<feature type="region of interest" description="Disordered" evidence="8">
    <location>
        <begin position="1140"/>
        <end position="1170"/>
    </location>
</feature>
<feature type="compositionally biased region" description="Pro residues" evidence="8">
    <location>
        <begin position="653"/>
        <end position="662"/>
    </location>
</feature>
<reference evidence="10" key="2">
    <citation type="submission" date="2025-05" db="UniProtKB">
        <authorList>
            <consortium name="EnsemblMetazoa"/>
        </authorList>
    </citation>
    <scope>IDENTIFICATION</scope>
    <source>
        <strain evidence="10">Foshan</strain>
    </source>
</reference>
<feature type="compositionally biased region" description="Low complexity" evidence="8">
    <location>
        <begin position="1011"/>
        <end position="1028"/>
    </location>
</feature>
<keyword evidence="3" id="KW-0805">Transcription regulation</keyword>
<evidence type="ECO:0000256" key="4">
    <source>
        <dbReference type="ARBA" id="ARBA00023125"/>
    </source>
</evidence>
<keyword evidence="6 7" id="KW-0539">Nucleus</keyword>
<feature type="compositionally biased region" description="Gly residues" evidence="8">
    <location>
        <begin position="917"/>
        <end position="927"/>
    </location>
</feature>
<dbReference type="EnsemblMetazoa" id="AALFPA23_024595.R36662">
    <property type="protein sequence ID" value="AALFPA23_024595.P36662"/>
    <property type="gene ID" value="AALFPA23_024595"/>
</dbReference>
<evidence type="ECO:0000256" key="3">
    <source>
        <dbReference type="ARBA" id="ARBA00023015"/>
    </source>
</evidence>
<protein>
    <recommendedName>
        <fullName evidence="9">Fork-head domain-containing protein</fullName>
    </recommendedName>
</protein>
<organism evidence="10 11">
    <name type="scientific">Aedes albopictus</name>
    <name type="common">Asian tiger mosquito</name>
    <name type="synonym">Stegomyia albopicta</name>
    <dbReference type="NCBI Taxonomy" id="7160"/>
    <lineage>
        <taxon>Eukaryota</taxon>
        <taxon>Metazoa</taxon>
        <taxon>Ecdysozoa</taxon>
        <taxon>Arthropoda</taxon>
        <taxon>Hexapoda</taxon>
        <taxon>Insecta</taxon>
        <taxon>Pterygota</taxon>
        <taxon>Neoptera</taxon>
        <taxon>Endopterygota</taxon>
        <taxon>Diptera</taxon>
        <taxon>Nematocera</taxon>
        <taxon>Culicoidea</taxon>
        <taxon>Culicidae</taxon>
        <taxon>Culicinae</taxon>
        <taxon>Aedini</taxon>
        <taxon>Aedes</taxon>
        <taxon>Stegomyia</taxon>
    </lineage>
</organism>
<evidence type="ECO:0000256" key="7">
    <source>
        <dbReference type="PROSITE-ProRule" id="PRU00089"/>
    </source>
</evidence>
<feature type="region of interest" description="Disordered" evidence="8">
    <location>
        <begin position="395"/>
        <end position="440"/>
    </location>
</feature>
<dbReference type="PRINTS" id="PR00053">
    <property type="entry name" value="FORKHEAD"/>
</dbReference>
<dbReference type="PROSITE" id="PS00657">
    <property type="entry name" value="FORK_HEAD_1"/>
    <property type="match status" value="1"/>
</dbReference>
<dbReference type="InterPro" id="IPR001766">
    <property type="entry name" value="Fork_head_dom"/>
</dbReference>
<dbReference type="RefSeq" id="XP_062712403.1">
    <property type="nucleotide sequence ID" value="XM_062856419.1"/>
</dbReference>
<dbReference type="InterPro" id="IPR018122">
    <property type="entry name" value="TF_fork_head_CS_1"/>
</dbReference>
<sequence>MSPERHPSHDDVDSGGGGGGSAIIGGHVTVETSSPVPSPGPDLKDHPSSTSFATSIGSSMVLSSIPLEANHQLILQQHLAQQHHIIATSGNTNQNSNNNNSNSSAISSATNGGVGNHSIIINNNTSFKNHNSNSNNIIISGSGLGGGNGNNHTYTINLSSSGGGGGGSVASHNGHAMIQSYATPAGSVAAGGHHGHHHHQQHQQFYSAPNNVVVSSGAGSHGNVAVATVSSTAATVVAPPATSTSSSSSTSSASKLVVLQQGHLGENYITTTESMNGVGNIVLLATEQMDMSSAEHDFINNNVVITTSSGSSSSVASHLNSGSTNHHPAHHNHQQHHHSQQQQQATLQQHIRNGTVLTAVHGAGGTSQVVINTDEELTPLTWLHDKNLLKGINLSKVPVSSPDSPRQAGGGHLSPTSDFVEDSSVSEDNTSSANSSSDQSIGVFCTETIPSSARHLTVGTGPTHHRFQLTNGAGGQQTITTINGNTIIEYPVISSDDKDLKSPSSTASCASSTSSTSSLYNHSATSPNPTSGSVQNGSTSGASTPHQHFHKKYLREEHVKQLKQVSSSYVTPVKQLSSAVKYEEGEIIEERPYPPAAPMKNGYPSPNVSSDEYGSTYGSGGGSMRPPSPPLSPQHHLVQGQSLNGGAIHVLPQHPPSSPQPQQPSSKLSPPKAKHPTNVPYDPLVHISSKPPFSFSSLIFMAIENAQQKALPVKEIYAWIVQHFPYFKTAPTGWKNSVRHNLSLNKCFQKVEKAANLGKGSLWMVEPQYRPNLIQALSRSPFHSGSGIDKTTYKAMQQQAQQQAQQQQRSTDSPTSSVGSSYSKDNFPYLASRLAPVDAQNGVHLSHHMNGGQQQHPSDLDGDDFSRSSTPIDYDGDLPHQHLHHHHLQSSASGGLPYHVAYHHPPPPSSSGPLGPPSGGSNGFLPGAGGGGGSVILPNGQSVLAGDIIGRDWSADTIDDVNAATAMLALKHGPKIFTEGFQNGTPPVITTSPSEDHTYSAGGTIPPSGLSERSSQNNSDNNSNGTSSDAAYESSEESHNLVIEDQEEQRRLAGVDALLNLAGITNYAPMSGSTGNTGLKRPAEPTANYDEPVAALYGQRSPYHQPASHHQLEVTPPSGYGGGQHQATIRSYSYGLADDLSLQYSPSPSPSKKSKSSSSSSSAATASASVRMLKKFKKKASWVR</sequence>
<feature type="region of interest" description="Disordered" evidence="8">
    <location>
        <begin position="496"/>
        <end position="549"/>
    </location>
</feature>
<feature type="region of interest" description="Disordered" evidence="8">
    <location>
        <begin position="89"/>
        <end position="110"/>
    </location>
</feature>
<feature type="DNA-binding region" description="Fork-head" evidence="7">
    <location>
        <begin position="690"/>
        <end position="775"/>
    </location>
</feature>
<comment type="subcellular location">
    <subcellularLocation>
        <location evidence="1 7">Nucleus</location>
    </subcellularLocation>
</comment>
<dbReference type="InterPro" id="IPR030456">
    <property type="entry name" value="TF_fork_head_CS_2"/>
</dbReference>
<dbReference type="EnsemblMetazoa" id="AALFPA23_024595.R36660">
    <property type="protein sequence ID" value="AALFPA23_024595.P36660"/>
    <property type="gene ID" value="AALFPA23_024595"/>
</dbReference>
<evidence type="ECO:0000256" key="8">
    <source>
        <dbReference type="SAM" id="MobiDB-lite"/>
    </source>
</evidence>
<accession>A0ABM2A5A1</accession>
<feature type="region of interest" description="Disordered" evidence="8">
    <location>
        <begin position="981"/>
        <end position="1041"/>
    </location>
</feature>
<feature type="compositionally biased region" description="Low complexity" evidence="8">
    <location>
        <begin position="502"/>
        <end position="526"/>
    </location>
</feature>
<evidence type="ECO:0000256" key="6">
    <source>
        <dbReference type="ARBA" id="ARBA00023242"/>
    </source>
</evidence>
<feature type="region of interest" description="Disordered" evidence="8">
    <location>
        <begin position="454"/>
        <end position="476"/>
    </location>
</feature>
<evidence type="ECO:0000313" key="10">
    <source>
        <dbReference type="EnsemblMetazoa" id="AALFPA23_024595.P36660"/>
    </source>
</evidence>
<dbReference type="GeneID" id="109426169"/>
<feature type="region of interest" description="Disordered" evidence="8">
    <location>
        <begin position="1"/>
        <end position="51"/>
    </location>
</feature>
<feature type="compositionally biased region" description="Low complexity" evidence="8">
    <location>
        <begin position="309"/>
        <end position="326"/>
    </location>
</feature>
<evidence type="ECO:0000256" key="1">
    <source>
        <dbReference type="ARBA" id="ARBA00004123"/>
    </source>
</evidence>